<proteinExistence type="predicted"/>
<sequence>MEGDLLSYCPPLKFHASLTCQIKIYLTPKTVVRDKLASCTGMGSTDMINVQVKQLFSAFSLSIDLLGFIHITAGDL</sequence>
<evidence type="ECO:0000313" key="1">
    <source>
        <dbReference type="EMBL" id="KCW53470.1"/>
    </source>
</evidence>
<dbReference type="InParanoid" id="A0A059AJB2"/>
<dbReference type="AlphaFoldDB" id="A0A059AJB2"/>
<accession>A0A059AJB2</accession>
<gene>
    <name evidence="1" type="ORF">EUGRSUZ_J02717</name>
</gene>
<name>A0A059AJB2_EUCGR</name>
<protein>
    <submittedName>
        <fullName evidence="1">Uncharacterized protein</fullName>
    </submittedName>
</protein>
<organism evidence="1">
    <name type="scientific">Eucalyptus grandis</name>
    <name type="common">Flooded gum</name>
    <dbReference type="NCBI Taxonomy" id="71139"/>
    <lineage>
        <taxon>Eukaryota</taxon>
        <taxon>Viridiplantae</taxon>
        <taxon>Streptophyta</taxon>
        <taxon>Embryophyta</taxon>
        <taxon>Tracheophyta</taxon>
        <taxon>Spermatophyta</taxon>
        <taxon>Magnoliopsida</taxon>
        <taxon>eudicotyledons</taxon>
        <taxon>Gunneridae</taxon>
        <taxon>Pentapetalae</taxon>
        <taxon>rosids</taxon>
        <taxon>malvids</taxon>
        <taxon>Myrtales</taxon>
        <taxon>Myrtaceae</taxon>
        <taxon>Myrtoideae</taxon>
        <taxon>Eucalypteae</taxon>
        <taxon>Eucalyptus</taxon>
    </lineage>
</organism>
<dbReference type="Gramene" id="KCW53470">
    <property type="protein sequence ID" value="KCW53470"/>
    <property type="gene ID" value="EUGRSUZ_J02717"/>
</dbReference>
<dbReference type="EMBL" id="KK198762">
    <property type="protein sequence ID" value="KCW53470.1"/>
    <property type="molecule type" value="Genomic_DNA"/>
</dbReference>
<reference evidence="1" key="1">
    <citation type="submission" date="2013-07" db="EMBL/GenBank/DDBJ databases">
        <title>The genome of Eucalyptus grandis.</title>
        <authorList>
            <person name="Schmutz J."/>
            <person name="Hayes R."/>
            <person name="Myburg A."/>
            <person name="Tuskan G."/>
            <person name="Grattapaglia D."/>
            <person name="Rokhsar D.S."/>
        </authorList>
    </citation>
    <scope>NUCLEOTIDE SEQUENCE</scope>
    <source>
        <tissue evidence="1">Leaf extractions</tissue>
    </source>
</reference>